<reference evidence="2" key="1">
    <citation type="submission" date="2014-05" db="EMBL/GenBank/DDBJ databases">
        <authorList>
            <person name="Chronopoulou M."/>
        </authorList>
    </citation>
    <scope>NUCLEOTIDE SEQUENCE</scope>
    <source>
        <tissue evidence="2">Whole organism</tissue>
    </source>
</reference>
<name>A0A0K2T1J6_LEPSM</name>
<accession>A0A0K2T1J6</accession>
<sequence length="54" mass="6224">MARPAGFSDSEDEFDDFVNPDDDVKHKDDNEYGFISPKKDLFQNIQVPSFVSRL</sequence>
<evidence type="ECO:0000313" key="2">
    <source>
        <dbReference type="EMBL" id="CDW19868.1"/>
    </source>
</evidence>
<feature type="compositionally biased region" description="Acidic residues" evidence="1">
    <location>
        <begin position="9"/>
        <end position="21"/>
    </location>
</feature>
<organism evidence="2">
    <name type="scientific">Lepeophtheirus salmonis</name>
    <name type="common">Salmon louse</name>
    <name type="synonym">Caligus salmonis</name>
    <dbReference type="NCBI Taxonomy" id="72036"/>
    <lineage>
        <taxon>Eukaryota</taxon>
        <taxon>Metazoa</taxon>
        <taxon>Ecdysozoa</taxon>
        <taxon>Arthropoda</taxon>
        <taxon>Crustacea</taxon>
        <taxon>Multicrustacea</taxon>
        <taxon>Hexanauplia</taxon>
        <taxon>Copepoda</taxon>
        <taxon>Siphonostomatoida</taxon>
        <taxon>Caligidae</taxon>
        <taxon>Lepeophtheirus</taxon>
    </lineage>
</organism>
<evidence type="ECO:0000256" key="1">
    <source>
        <dbReference type="SAM" id="MobiDB-lite"/>
    </source>
</evidence>
<dbReference type="EMBL" id="HACA01002507">
    <property type="protein sequence ID" value="CDW19868.1"/>
    <property type="molecule type" value="Transcribed_RNA"/>
</dbReference>
<feature type="region of interest" description="Disordered" evidence="1">
    <location>
        <begin position="1"/>
        <end position="30"/>
    </location>
</feature>
<protein>
    <submittedName>
        <fullName evidence="2">Uncharacterized protein</fullName>
    </submittedName>
</protein>
<proteinExistence type="predicted"/>
<dbReference type="AlphaFoldDB" id="A0A0K2T1J6"/>